<dbReference type="NCBIfam" id="TIGR04336">
    <property type="entry name" value="AmmeMemoSam_B"/>
    <property type="match status" value="1"/>
</dbReference>
<dbReference type="HAMAP" id="MF_00055">
    <property type="entry name" value="MEMO1"/>
    <property type="match status" value="1"/>
</dbReference>
<dbReference type="Proteomes" id="UP000003489">
    <property type="component" value="Unassembled WGS sequence"/>
</dbReference>
<dbReference type="PATRIC" id="fig|483214.13.peg.596"/>
<evidence type="ECO:0000256" key="1">
    <source>
        <dbReference type="ARBA" id="ARBA00006315"/>
    </source>
</evidence>
<accession>B9AE44</accession>
<reference evidence="3 4" key="2">
    <citation type="submission" date="2008-11" db="EMBL/GenBank/DDBJ databases">
        <title>Draft genome sequence of Methanobrevibacter smithii (DSM 2375).</title>
        <authorList>
            <person name="Sudarsanam P."/>
            <person name="Ley R."/>
            <person name="Guruge J."/>
            <person name="Turnbaugh P.J."/>
            <person name="Mahowald M."/>
            <person name="Liep D."/>
            <person name="Gordon J."/>
        </authorList>
    </citation>
    <scope>NUCLEOTIDE SEQUENCE [LARGE SCALE GENOMIC DNA]</scope>
    <source>
        <strain evidence="3 4">DSM 2375</strain>
    </source>
</reference>
<dbReference type="PANTHER" id="PTHR11060">
    <property type="entry name" value="PROTEIN MEMO1"/>
    <property type="match status" value="1"/>
</dbReference>
<dbReference type="EMBL" id="ABYW01000005">
    <property type="protein sequence ID" value="EEE41734.1"/>
    <property type="molecule type" value="Genomic_DNA"/>
</dbReference>
<comment type="similarity">
    <text evidence="1 2">Belongs to the MEMO1 family.</text>
</comment>
<dbReference type="PANTHER" id="PTHR11060:SF0">
    <property type="entry name" value="PROTEIN MEMO1"/>
    <property type="match status" value="1"/>
</dbReference>
<dbReference type="AlphaFoldDB" id="B9AE44"/>
<comment type="caution">
    <text evidence="3">The sequence shown here is derived from an EMBL/GenBank/DDBJ whole genome shotgun (WGS) entry which is preliminary data.</text>
</comment>
<dbReference type="CDD" id="cd07361">
    <property type="entry name" value="MEMO_like"/>
    <property type="match status" value="1"/>
</dbReference>
<dbReference type="Gene3D" id="3.40.830.10">
    <property type="entry name" value="LigB-like"/>
    <property type="match status" value="1"/>
</dbReference>
<protein>
    <recommendedName>
        <fullName evidence="2">MEMO1 family protein METSMIALI_00620</fullName>
    </recommendedName>
</protein>
<evidence type="ECO:0000256" key="2">
    <source>
        <dbReference type="HAMAP-Rule" id="MF_00055"/>
    </source>
</evidence>
<dbReference type="NCBIfam" id="NF001987">
    <property type="entry name" value="PRK00782.1"/>
    <property type="match status" value="1"/>
</dbReference>
<gene>
    <name evidence="3" type="ORF">METSMIALI_00620</name>
</gene>
<dbReference type="Pfam" id="PF01875">
    <property type="entry name" value="Memo"/>
    <property type="match status" value="1"/>
</dbReference>
<name>B9AE44_METSM</name>
<dbReference type="HOGENOM" id="CLU_038085_2_0_2"/>
<evidence type="ECO:0000313" key="4">
    <source>
        <dbReference type="Proteomes" id="UP000003489"/>
    </source>
</evidence>
<organism evidence="3 4">
    <name type="scientific">Methanobrevibacter smithii DSM 2375</name>
    <dbReference type="NCBI Taxonomy" id="483214"/>
    <lineage>
        <taxon>Archaea</taxon>
        <taxon>Methanobacteriati</taxon>
        <taxon>Methanobacteriota</taxon>
        <taxon>Methanomada group</taxon>
        <taxon>Methanobacteria</taxon>
        <taxon>Methanobacteriales</taxon>
        <taxon>Methanobacteriaceae</taxon>
        <taxon>Methanobrevibacter</taxon>
    </lineage>
</organism>
<sequence>MSFMLRKPAVAGMFYPDDSEELVKTIEDCFLHSFGPGKIPDIESFEGNDYPVNVMVPHAGFQYSGTIAAHSYCELARNGFPEVFIIIGPNHTGLGSEVSVFNKGEWITPLGNIQVDEEFADTLISFSDFASADFAAHMREHSIEVQLPFLQYFSNDFKIVPVVLGSQTISAANDLAAAILKAGEKLDKSYCVIASSDLSHFNTQERANKVDGFVLEDIENMDEFKLLEEIIQYNITMCGYGPVMTTMILSKMCGKNTSEILAYKTSGDISGDLSSVVGYASGIFK</sequence>
<evidence type="ECO:0000313" key="3">
    <source>
        <dbReference type="EMBL" id="EEE41734.1"/>
    </source>
</evidence>
<reference evidence="3 4" key="1">
    <citation type="submission" date="2008-10" db="EMBL/GenBank/DDBJ databases">
        <authorList>
            <person name="Fulton L."/>
            <person name="Clifton S."/>
            <person name="Fulton B."/>
            <person name="Xu J."/>
            <person name="Minx P."/>
            <person name="Pepin K.H."/>
            <person name="Johnson M."/>
            <person name="Bhonagiri V."/>
            <person name="Nash W.E."/>
            <person name="Mardis E.R."/>
            <person name="Wilson R.K."/>
        </authorList>
    </citation>
    <scope>NUCLEOTIDE SEQUENCE [LARGE SCALE GENOMIC DNA]</scope>
    <source>
        <strain evidence="3 4">DSM 2375</strain>
    </source>
</reference>
<proteinExistence type="inferred from homology"/>
<dbReference type="InterPro" id="IPR002737">
    <property type="entry name" value="MEMO1_fam"/>
</dbReference>